<keyword evidence="4" id="KW-0539">Nucleus</keyword>
<dbReference type="GO" id="GO:0006355">
    <property type="term" value="P:regulation of DNA-templated transcription"/>
    <property type="evidence" value="ECO:0007669"/>
    <property type="project" value="InterPro"/>
</dbReference>
<keyword evidence="1" id="KW-0805">Transcription regulation</keyword>
<dbReference type="GO" id="GO:0005634">
    <property type="term" value="C:nucleus"/>
    <property type="evidence" value="ECO:0007669"/>
    <property type="project" value="UniProtKB-ARBA"/>
</dbReference>
<dbReference type="Pfam" id="PF02365">
    <property type="entry name" value="NAM"/>
    <property type="match status" value="1"/>
</dbReference>
<sequence length="335" mass="35748">MAEQQQPEQQEMNAAGAGGGLSLPPGSRFHPSDNEIVSIYLTNKVRNRDCTSTVIAEVDLNKTEPWDLPREAKIGEKEWYSTGLRANRATKGGYWKATGKDKEVMHEYRLEGSGRLPDPASASSSAANAAAMKASASASKDEWVVCRVFDKTTRIKKTTTPAYKVAMAGAEIGQNQNNISAIPIPMPLQPPLPMPMPMESPIRPDFAMDPVAPYFSNTSAGMPPVMPSMAGIGGTSGLQINDALFGNPIAMPPQMNFYHPLGMGAAAGHMSMGAAGQMDMGAAGTDGFDVVVPRPSSMASQKDEQANAAEIWSMMSVTSPGSMTPTIEMDAIWKY</sequence>
<dbReference type="InterPro" id="IPR036093">
    <property type="entry name" value="NAC_dom_sf"/>
</dbReference>
<evidence type="ECO:0000256" key="3">
    <source>
        <dbReference type="ARBA" id="ARBA00023163"/>
    </source>
</evidence>
<dbReference type="SUPFAM" id="SSF101941">
    <property type="entry name" value="NAC domain"/>
    <property type="match status" value="1"/>
</dbReference>
<name>A0A811N890_9POAL</name>
<feature type="region of interest" description="Disordered" evidence="5">
    <location>
        <begin position="1"/>
        <end position="32"/>
    </location>
</feature>
<keyword evidence="2" id="KW-0238">DNA-binding</keyword>
<dbReference type="AlphaFoldDB" id="A0A811N890"/>
<dbReference type="PANTHER" id="PTHR31744">
    <property type="entry name" value="PROTEIN CUP-SHAPED COTYLEDON 2-RELATED"/>
    <property type="match status" value="1"/>
</dbReference>
<proteinExistence type="predicted"/>
<dbReference type="PROSITE" id="PS51005">
    <property type="entry name" value="NAC"/>
    <property type="match status" value="1"/>
</dbReference>
<comment type="caution">
    <text evidence="7">The sequence shown here is derived from an EMBL/GenBank/DDBJ whole genome shotgun (WGS) entry which is preliminary data.</text>
</comment>
<keyword evidence="3" id="KW-0804">Transcription</keyword>
<protein>
    <recommendedName>
        <fullName evidence="6">NAC domain-containing protein</fullName>
    </recommendedName>
</protein>
<feature type="domain" description="NAC" evidence="6">
    <location>
        <begin position="23"/>
        <end position="151"/>
    </location>
</feature>
<evidence type="ECO:0000256" key="4">
    <source>
        <dbReference type="ARBA" id="ARBA00023242"/>
    </source>
</evidence>
<evidence type="ECO:0000256" key="5">
    <source>
        <dbReference type="SAM" id="MobiDB-lite"/>
    </source>
</evidence>
<reference evidence="7" key="1">
    <citation type="submission" date="2020-10" db="EMBL/GenBank/DDBJ databases">
        <authorList>
            <person name="Han B."/>
            <person name="Lu T."/>
            <person name="Zhao Q."/>
            <person name="Huang X."/>
            <person name="Zhao Y."/>
        </authorList>
    </citation>
    <scope>NUCLEOTIDE SEQUENCE</scope>
</reference>
<dbReference type="PANTHER" id="PTHR31744:SF92">
    <property type="entry name" value="NAC DOMAIN-CONTAINING PROTEIN 87"/>
    <property type="match status" value="1"/>
</dbReference>
<dbReference type="EMBL" id="CAJGYO010000003">
    <property type="protein sequence ID" value="CAD6219466.1"/>
    <property type="molecule type" value="Genomic_DNA"/>
</dbReference>
<dbReference type="Proteomes" id="UP000604825">
    <property type="component" value="Unassembled WGS sequence"/>
</dbReference>
<dbReference type="GO" id="GO:0003677">
    <property type="term" value="F:DNA binding"/>
    <property type="evidence" value="ECO:0007669"/>
    <property type="project" value="UniProtKB-KW"/>
</dbReference>
<dbReference type="InterPro" id="IPR003441">
    <property type="entry name" value="NAC-dom"/>
</dbReference>
<accession>A0A811N890</accession>
<dbReference type="OrthoDB" id="1424968at2759"/>
<keyword evidence="8" id="KW-1185">Reference proteome</keyword>
<organism evidence="7 8">
    <name type="scientific">Miscanthus lutarioriparius</name>
    <dbReference type="NCBI Taxonomy" id="422564"/>
    <lineage>
        <taxon>Eukaryota</taxon>
        <taxon>Viridiplantae</taxon>
        <taxon>Streptophyta</taxon>
        <taxon>Embryophyta</taxon>
        <taxon>Tracheophyta</taxon>
        <taxon>Spermatophyta</taxon>
        <taxon>Magnoliopsida</taxon>
        <taxon>Liliopsida</taxon>
        <taxon>Poales</taxon>
        <taxon>Poaceae</taxon>
        <taxon>PACMAD clade</taxon>
        <taxon>Panicoideae</taxon>
        <taxon>Andropogonodae</taxon>
        <taxon>Andropogoneae</taxon>
        <taxon>Saccharinae</taxon>
        <taxon>Miscanthus</taxon>
    </lineage>
</organism>
<evidence type="ECO:0000256" key="1">
    <source>
        <dbReference type="ARBA" id="ARBA00023015"/>
    </source>
</evidence>
<evidence type="ECO:0000313" key="7">
    <source>
        <dbReference type="EMBL" id="CAD6219466.1"/>
    </source>
</evidence>
<evidence type="ECO:0000256" key="2">
    <source>
        <dbReference type="ARBA" id="ARBA00023125"/>
    </source>
</evidence>
<evidence type="ECO:0000313" key="8">
    <source>
        <dbReference type="Proteomes" id="UP000604825"/>
    </source>
</evidence>
<dbReference type="Gene3D" id="2.170.150.80">
    <property type="entry name" value="NAC domain"/>
    <property type="match status" value="1"/>
</dbReference>
<feature type="compositionally biased region" description="Low complexity" evidence="5">
    <location>
        <begin position="1"/>
        <end position="15"/>
    </location>
</feature>
<gene>
    <name evidence="7" type="ORF">NCGR_LOCUS13104</name>
</gene>
<evidence type="ECO:0000259" key="6">
    <source>
        <dbReference type="PROSITE" id="PS51005"/>
    </source>
</evidence>